<feature type="compositionally biased region" description="Polar residues" evidence="1">
    <location>
        <begin position="254"/>
        <end position="270"/>
    </location>
</feature>
<feature type="compositionally biased region" description="Low complexity" evidence="1">
    <location>
        <begin position="63"/>
        <end position="74"/>
    </location>
</feature>
<keyword evidence="3" id="KW-1185">Reference proteome</keyword>
<name>A0A1H6BC72_9GAMM</name>
<accession>A0A1H6BC72</accession>
<protein>
    <submittedName>
        <fullName evidence="2">Uncharacterized protein</fullName>
    </submittedName>
</protein>
<reference evidence="2 3" key="1">
    <citation type="submission" date="2016-10" db="EMBL/GenBank/DDBJ databases">
        <authorList>
            <person name="de Groot N.N."/>
        </authorList>
    </citation>
    <scope>NUCLEOTIDE SEQUENCE [LARGE SCALE GENOMIC DNA]</scope>
    <source>
        <strain evidence="2 3">DSM 22012</strain>
    </source>
</reference>
<dbReference type="AlphaFoldDB" id="A0A1H6BC72"/>
<feature type="region of interest" description="Disordered" evidence="1">
    <location>
        <begin position="63"/>
        <end position="108"/>
    </location>
</feature>
<feature type="region of interest" description="Disordered" evidence="1">
    <location>
        <begin position="213"/>
        <end position="270"/>
    </location>
</feature>
<organism evidence="2 3">
    <name type="scientific">Marinobacterium lutimaris</name>
    <dbReference type="NCBI Taxonomy" id="568106"/>
    <lineage>
        <taxon>Bacteria</taxon>
        <taxon>Pseudomonadati</taxon>
        <taxon>Pseudomonadota</taxon>
        <taxon>Gammaproteobacteria</taxon>
        <taxon>Oceanospirillales</taxon>
        <taxon>Oceanospirillaceae</taxon>
        <taxon>Marinobacterium</taxon>
    </lineage>
</organism>
<evidence type="ECO:0000313" key="3">
    <source>
        <dbReference type="Proteomes" id="UP000236745"/>
    </source>
</evidence>
<feature type="compositionally biased region" description="Low complexity" evidence="1">
    <location>
        <begin position="223"/>
        <end position="232"/>
    </location>
</feature>
<sequence length="270" mass="31961">MPRVSFNWHCSTPKANRHRTQQLRQKSPASLPCCNCAYPARIKATPACPDCFRWARRRLRGSSLTLRRPSLPRQAHNHRRHNRHPNRHLNPQRSPHTKQRREAEPALRPRLAWPIKTRRAVHRHPSHRLKSQQHRARHLEHPSLAMRHPADRLKPIPARLLLLPTSRLTDPLNRYLRSPRLQKPLLQTQRLPIQHYQAAIPADLSPLMESRLQRGNRHRRQRLQQQQRQQRQPGNKHRFPAVLLRRPALRQPPGSAQIQHSSLQQLHEPR</sequence>
<feature type="compositionally biased region" description="Basic residues" evidence="1">
    <location>
        <begin position="75"/>
        <end position="87"/>
    </location>
</feature>
<proteinExistence type="predicted"/>
<gene>
    <name evidence="2" type="ORF">SAMN05444390_102522</name>
</gene>
<evidence type="ECO:0000313" key="2">
    <source>
        <dbReference type="EMBL" id="SEG57965.1"/>
    </source>
</evidence>
<evidence type="ECO:0000256" key="1">
    <source>
        <dbReference type="SAM" id="MobiDB-lite"/>
    </source>
</evidence>
<dbReference type="EMBL" id="FNVQ01000002">
    <property type="protein sequence ID" value="SEG57965.1"/>
    <property type="molecule type" value="Genomic_DNA"/>
</dbReference>
<dbReference type="Proteomes" id="UP000236745">
    <property type="component" value="Unassembled WGS sequence"/>
</dbReference>